<dbReference type="Proteomes" id="UP001220610">
    <property type="component" value="Chromosome"/>
</dbReference>
<proteinExistence type="predicted"/>
<dbReference type="InterPro" id="IPR049236">
    <property type="entry name" value="DUF6850"/>
</dbReference>
<accession>A0AAJ5WPK3</accession>
<evidence type="ECO:0000313" key="3">
    <source>
        <dbReference type="EMBL" id="WEK33659.1"/>
    </source>
</evidence>
<name>A0AAJ5WPK3_9BACT</name>
<evidence type="ECO:0000259" key="2">
    <source>
        <dbReference type="Pfam" id="PF21012"/>
    </source>
</evidence>
<sequence length="517" mass="58502">MFKRIIYLLSLFGATTALGQDTLSSANGKLLLLPFRNPWINSHNAAGLATLPVPGLGRTYAGAGYEDGSLKRAQQPGSSTLLQFASERYQQLQTASLYGRFSFQQVWDKDVRMNAVLDPYRRNPYVLGDSLGGDWKKQHYELELKAAVPLNKDNSFIAGAGVLYKAGTGARQNDPRPLTNVNDMALSPSLLWKLHNNWTIGVNGQFDFYKEEISVTTSNPQDMHYVYRLAGLGNYYQEIMTGYTRYYKGSTMGGGMQLQWEREGLQVLLDGGFAYRKEDAQDGVTIPRIMGRFSERQARLSGTVNYLAGSMTHQWQGSWKSFNGEGQDLHYGQTASTEPIKLVNDDVVNSTYYNEAGLQYRWIKDAFQDDFKWMLEASVVYNGMDLRYNYPRSRQTIDANEYTLKFSRNHIVTDARNFLWTLSVGLRDNFTAFNDYKPFGGQTNLVMDQYLLPDQAWLSSDIFKAGLSAEYRFPLNQRALTSLYVRASGNIWSRMGNDASLTGKQRNFAAISFGMTY</sequence>
<evidence type="ECO:0000256" key="1">
    <source>
        <dbReference type="SAM" id="SignalP"/>
    </source>
</evidence>
<reference evidence="3" key="1">
    <citation type="submission" date="2023-03" db="EMBL/GenBank/DDBJ databases">
        <title>Andean soil-derived lignocellulolytic bacterial consortium as a source of novel taxa and putative plastic-active enzymes.</title>
        <authorList>
            <person name="Diaz-Garcia L."/>
            <person name="Chuvochina M."/>
            <person name="Feuerriegel G."/>
            <person name="Bunk B."/>
            <person name="Sproer C."/>
            <person name="Streit W.R."/>
            <person name="Rodriguez L.M."/>
            <person name="Overmann J."/>
            <person name="Jimenez D.J."/>
        </authorList>
    </citation>
    <scope>NUCLEOTIDE SEQUENCE</scope>
    <source>
        <strain evidence="3">MAG 7</strain>
    </source>
</reference>
<organism evidence="3 4">
    <name type="scientific">Candidatus Pseudobacter hemicellulosilyticus</name>
    <dbReference type="NCBI Taxonomy" id="3121375"/>
    <lineage>
        <taxon>Bacteria</taxon>
        <taxon>Pseudomonadati</taxon>
        <taxon>Bacteroidota</taxon>
        <taxon>Chitinophagia</taxon>
        <taxon>Chitinophagales</taxon>
        <taxon>Chitinophagaceae</taxon>
        <taxon>Pseudobacter</taxon>
    </lineage>
</organism>
<dbReference type="Pfam" id="PF21012">
    <property type="entry name" value="DUF6850"/>
    <property type="match status" value="1"/>
</dbReference>
<feature type="chain" id="PRO_5042520100" description="DUF6850 domain-containing protein" evidence="1">
    <location>
        <begin position="20"/>
        <end position="517"/>
    </location>
</feature>
<protein>
    <recommendedName>
        <fullName evidence="2">DUF6850 domain-containing protein</fullName>
    </recommendedName>
</protein>
<dbReference type="EMBL" id="CP119311">
    <property type="protein sequence ID" value="WEK33659.1"/>
    <property type="molecule type" value="Genomic_DNA"/>
</dbReference>
<evidence type="ECO:0000313" key="4">
    <source>
        <dbReference type="Proteomes" id="UP001220610"/>
    </source>
</evidence>
<feature type="signal peptide" evidence="1">
    <location>
        <begin position="1"/>
        <end position="19"/>
    </location>
</feature>
<feature type="domain" description="DUF6850" evidence="2">
    <location>
        <begin position="45"/>
        <end position="517"/>
    </location>
</feature>
<gene>
    <name evidence="3" type="ORF">P0Y53_14295</name>
</gene>
<dbReference type="AlphaFoldDB" id="A0AAJ5WPK3"/>
<keyword evidence="1" id="KW-0732">Signal</keyword>